<gene>
    <name evidence="2" type="ordered locus">NP_4522A</name>
</gene>
<organism evidence="2 3">
    <name type="scientific">Natronomonas pharaonis (strain ATCC 35678 / DSM 2160 / CIP 103997 / JCM 8858 / NBRC 14720 / NCIMB 2260 / Gabara)</name>
    <name type="common">Halobacterium pharaonis</name>
    <dbReference type="NCBI Taxonomy" id="348780"/>
    <lineage>
        <taxon>Archaea</taxon>
        <taxon>Methanobacteriati</taxon>
        <taxon>Methanobacteriota</taxon>
        <taxon>Stenosarchaea group</taxon>
        <taxon>Halobacteria</taxon>
        <taxon>Halobacteriales</taxon>
        <taxon>Natronomonadaceae</taxon>
        <taxon>Natronomonas</taxon>
    </lineage>
</organism>
<evidence type="ECO:0000256" key="1">
    <source>
        <dbReference type="SAM" id="MobiDB-lite"/>
    </source>
</evidence>
<evidence type="ECO:0000313" key="3">
    <source>
        <dbReference type="Proteomes" id="UP000002698"/>
    </source>
</evidence>
<accession>A0A1U7EYP7</accession>
<reference evidence="2 3" key="1">
    <citation type="journal article" date="2005" name="Genome Res.">
        <title>Living with two extremes: conclusions from the genome sequence of Natronomonas pharaonis.</title>
        <authorList>
            <person name="Falb M."/>
            <person name="Pfeiffer F."/>
            <person name="Palm P."/>
            <person name="Rodewald K."/>
            <person name="Hickmann V."/>
            <person name="Tittor J."/>
            <person name="Oesterhelt D."/>
        </authorList>
    </citation>
    <scope>NUCLEOTIDE SEQUENCE [LARGE SCALE GENOMIC DNA]</scope>
    <source>
        <strain evidence="3">ATCC 35678 / DSM 2160 / CIP 103997 / JCM 8858 / NBRC 14720 / NCIMB 2260 / Gabara</strain>
    </source>
</reference>
<feature type="compositionally biased region" description="Polar residues" evidence="1">
    <location>
        <begin position="1"/>
        <end position="11"/>
    </location>
</feature>
<dbReference type="eggNOG" id="arCOG06389">
    <property type="taxonomic scope" value="Archaea"/>
</dbReference>
<protein>
    <submittedName>
        <fullName evidence="2">Uncharacterized protein</fullName>
    </submittedName>
</protein>
<dbReference type="HOGENOM" id="CLU_157003_0_0_2"/>
<keyword evidence="3" id="KW-1185">Reference proteome</keyword>
<feature type="region of interest" description="Disordered" evidence="1">
    <location>
        <begin position="1"/>
        <end position="22"/>
    </location>
</feature>
<dbReference type="KEGG" id="nph:NP_4522A"/>
<dbReference type="OrthoDB" id="166257at2157"/>
<evidence type="ECO:0000313" key="2">
    <source>
        <dbReference type="EMBL" id="CAI50352.1"/>
    </source>
</evidence>
<proteinExistence type="predicted"/>
<name>A0A1U7EYP7_NATPD</name>
<dbReference type="EnsemblBacteria" id="CAI50352">
    <property type="protein sequence ID" value="CAI50352"/>
    <property type="gene ID" value="NP_4522A"/>
</dbReference>
<dbReference type="AlphaFoldDB" id="A0A1U7EYP7"/>
<dbReference type="RefSeq" id="WP_011323967.1">
    <property type="nucleotide sequence ID" value="NC_007426.1"/>
</dbReference>
<dbReference type="STRING" id="348780.NP_4522A"/>
<dbReference type="GeneID" id="3702088"/>
<dbReference type="EMBL" id="CR936257">
    <property type="protein sequence ID" value="CAI50352.1"/>
    <property type="molecule type" value="Genomic_DNA"/>
</dbReference>
<dbReference type="Proteomes" id="UP000002698">
    <property type="component" value="Chromosome"/>
</dbReference>
<sequence length="107" mass="11992">MATNASTSGSLTDGPAKTALPSEVPYRTRLSWELGTRVIEDEATERRSHWEGSDGTWELTVFDATTTTLVMRVRTPVGRERFYGAEMSMLSSIHARLEADVDWQRAE</sequence>